<dbReference type="InterPro" id="IPR008030">
    <property type="entry name" value="NmrA-like"/>
</dbReference>
<dbReference type="Proteomes" id="UP000249402">
    <property type="component" value="Unassembled WGS sequence"/>
</dbReference>
<dbReference type="AlphaFoldDB" id="A0A395GVK8"/>
<feature type="domain" description="NmrA-like" evidence="3">
    <location>
        <begin position="3"/>
        <end position="267"/>
    </location>
</feature>
<evidence type="ECO:0000259" key="3">
    <source>
        <dbReference type="Pfam" id="PF05368"/>
    </source>
</evidence>
<comment type="similarity">
    <text evidence="1">Belongs to the NmrA-type oxidoreductase family.</text>
</comment>
<accession>A0A395GVK8</accession>
<evidence type="ECO:0000256" key="2">
    <source>
        <dbReference type="ARBA" id="ARBA00022857"/>
    </source>
</evidence>
<dbReference type="InterPro" id="IPR036291">
    <property type="entry name" value="NAD(P)-bd_dom_sf"/>
</dbReference>
<dbReference type="GO" id="GO:0005634">
    <property type="term" value="C:nucleus"/>
    <property type="evidence" value="ECO:0007669"/>
    <property type="project" value="TreeGrafter"/>
</dbReference>
<dbReference type="InterPro" id="IPR051164">
    <property type="entry name" value="NmrA-like_oxidored"/>
</dbReference>
<dbReference type="OrthoDB" id="9997102at2759"/>
<dbReference type="EMBL" id="KZ824446">
    <property type="protein sequence ID" value="RAK99439.1"/>
    <property type="molecule type" value="Genomic_DNA"/>
</dbReference>
<protein>
    <submittedName>
        <fullName evidence="4">Nucleoside-diphosphate-sugar epimerase family protein</fullName>
    </submittedName>
</protein>
<dbReference type="RefSeq" id="XP_025573767.1">
    <property type="nucleotide sequence ID" value="XM_025716976.1"/>
</dbReference>
<organism evidence="4 5">
    <name type="scientific">Aspergillus ibericus CBS 121593</name>
    <dbReference type="NCBI Taxonomy" id="1448316"/>
    <lineage>
        <taxon>Eukaryota</taxon>
        <taxon>Fungi</taxon>
        <taxon>Dikarya</taxon>
        <taxon>Ascomycota</taxon>
        <taxon>Pezizomycotina</taxon>
        <taxon>Eurotiomycetes</taxon>
        <taxon>Eurotiomycetidae</taxon>
        <taxon>Eurotiales</taxon>
        <taxon>Aspergillaceae</taxon>
        <taxon>Aspergillus</taxon>
        <taxon>Aspergillus subgen. Circumdati</taxon>
    </lineage>
</organism>
<dbReference type="Gene3D" id="3.40.50.720">
    <property type="entry name" value="NAD(P)-binding Rossmann-like Domain"/>
    <property type="match status" value="1"/>
</dbReference>
<dbReference type="Pfam" id="PF05368">
    <property type="entry name" value="NmrA"/>
    <property type="match status" value="1"/>
</dbReference>
<dbReference type="FunFam" id="3.40.50.720:FF:000528">
    <property type="entry name" value="Nucleoside-diphosphate-sugar epimerase family protein"/>
    <property type="match status" value="1"/>
</dbReference>
<evidence type="ECO:0000256" key="1">
    <source>
        <dbReference type="ARBA" id="ARBA00006328"/>
    </source>
</evidence>
<dbReference type="VEuPathDB" id="FungiDB:BO80DRAFT_385147"/>
<sequence>MTAVLITGATGKQGGALIRNLIARKAPFEILAVTRDATSASAQRLKQLSSNIKLVEGNLDNPAGIFRNAHTQTASPIWGVFSVQLAIGSNVAEEAQGKALVDESLNQDVKFFVYSSVDRGGEASWDNPTKVPHFYRKHNIEHHLADRAKGKMDWTILRPVAFIDNLVPGFLGKVFVTAWKMALKGKPLQVVAVSDVGYFAAEAFLNPDKYKGQAVSLAGDELTYDQMVQVFQQKTGQHLPTTYEFLCSLILSYVKEMGSMYKWFHDEGFKVNIGELRKQHPGLKDVGSWLEQESEFVKR</sequence>
<keyword evidence="2" id="KW-0521">NADP</keyword>
<evidence type="ECO:0000313" key="5">
    <source>
        <dbReference type="Proteomes" id="UP000249402"/>
    </source>
</evidence>
<name>A0A395GVK8_9EURO</name>
<keyword evidence="5" id="KW-1185">Reference proteome</keyword>
<dbReference type="SUPFAM" id="SSF51735">
    <property type="entry name" value="NAD(P)-binding Rossmann-fold domains"/>
    <property type="match status" value="1"/>
</dbReference>
<reference evidence="4 5" key="1">
    <citation type="submission" date="2018-02" db="EMBL/GenBank/DDBJ databases">
        <title>The genomes of Aspergillus section Nigri reveals drivers in fungal speciation.</title>
        <authorList>
            <consortium name="DOE Joint Genome Institute"/>
            <person name="Vesth T.C."/>
            <person name="Nybo J."/>
            <person name="Theobald S."/>
            <person name="Brandl J."/>
            <person name="Frisvad J.C."/>
            <person name="Nielsen K.F."/>
            <person name="Lyhne E.K."/>
            <person name="Kogle M.E."/>
            <person name="Kuo A."/>
            <person name="Riley R."/>
            <person name="Clum A."/>
            <person name="Nolan M."/>
            <person name="Lipzen A."/>
            <person name="Salamov A."/>
            <person name="Henrissat B."/>
            <person name="Wiebenga A."/>
            <person name="De vries R.P."/>
            <person name="Grigoriev I.V."/>
            <person name="Mortensen U.H."/>
            <person name="Andersen M.R."/>
            <person name="Baker S.E."/>
        </authorList>
    </citation>
    <scope>NUCLEOTIDE SEQUENCE [LARGE SCALE GENOMIC DNA]</scope>
    <source>
        <strain evidence="4 5">CBS 121593</strain>
    </source>
</reference>
<dbReference type="GeneID" id="37221841"/>
<proteinExistence type="inferred from homology"/>
<dbReference type="PANTHER" id="PTHR42748">
    <property type="entry name" value="NITROGEN METABOLITE REPRESSION PROTEIN NMRA FAMILY MEMBER"/>
    <property type="match status" value="1"/>
</dbReference>
<dbReference type="STRING" id="1448316.A0A395GVK8"/>
<dbReference type="Gene3D" id="3.90.25.10">
    <property type="entry name" value="UDP-galactose 4-epimerase, domain 1"/>
    <property type="match status" value="1"/>
</dbReference>
<dbReference type="PANTHER" id="PTHR42748:SF7">
    <property type="entry name" value="NMRA LIKE REDOX SENSOR 1-RELATED"/>
    <property type="match status" value="1"/>
</dbReference>
<gene>
    <name evidence="4" type="ORF">BO80DRAFT_385147</name>
</gene>
<evidence type="ECO:0000313" key="4">
    <source>
        <dbReference type="EMBL" id="RAK99439.1"/>
    </source>
</evidence>